<dbReference type="GO" id="GO:0030907">
    <property type="term" value="C:MBF transcription complex"/>
    <property type="evidence" value="ECO:0007669"/>
    <property type="project" value="TreeGrafter"/>
</dbReference>
<proteinExistence type="predicted"/>
<evidence type="ECO:0000256" key="2">
    <source>
        <dbReference type="ARBA" id="ARBA00023043"/>
    </source>
</evidence>
<evidence type="ECO:0000256" key="3">
    <source>
        <dbReference type="SAM" id="MobiDB-lite"/>
    </source>
</evidence>
<feature type="compositionally biased region" description="Basic and acidic residues" evidence="3">
    <location>
        <begin position="186"/>
        <end position="199"/>
    </location>
</feature>
<dbReference type="Pfam" id="PF04383">
    <property type="entry name" value="KilA-N"/>
    <property type="match status" value="1"/>
</dbReference>
<dbReference type="AlphaFoldDB" id="A0A9W7YEU5"/>
<dbReference type="InterPro" id="IPR018004">
    <property type="entry name" value="KilA/APSES_HTH"/>
</dbReference>
<feature type="compositionally biased region" description="Basic residues" evidence="3">
    <location>
        <begin position="223"/>
        <end position="234"/>
    </location>
</feature>
<feature type="compositionally biased region" description="Low complexity" evidence="3">
    <location>
        <begin position="386"/>
        <end position="405"/>
    </location>
</feature>
<dbReference type="PANTHER" id="PTHR43828:SF3">
    <property type="entry name" value="CHROMO DOMAIN-CONTAINING PROTEIN"/>
    <property type="match status" value="1"/>
</dbReference>
<dbReference type="GO" id="GO:0000981">
    <property type="term" value="F:DNA-binding transcription factor activity, RNA polymerase II-specific"/>
    <property type="evidence" value="ECO:0007669"/>
    <property type="project" value="UniProtKB-ARBA"/>
</dbReference>
<evidence type="ECO:0000256" key="1">
    <source>
        <dbReference type="ARBA" id="ARBA00022737"/>
    </source>
</evidence>
<dbReference type="Proteomes" id="UP001143981">
    <property type="component" value="Unassembled WGS sequence"/>
</dbReference>
<keyword evidence="2" id="KW-0040">ANK repeat</keyword>
<accession>A0A9W7YEU5</accession>
<dbReference type="SUPFAM" id="SSF54616">
    <property type="entry name" value="DNA-binding domain of Mlu1-box binding protein MBP1"/>
    <property type="match status" value="1"/>
</dbReference>
<dbReference type="InterPro" id="IPR051642">
    <property type="entry name" value="SWI6-like"/>
</dbReference>
<dbReference type="GO" id="GO:0033309">
    <property type="term" value="C:SBF transcription complex"/>
    <property type="evidence" value="ECO:0007669"/>
    <property type="project" value="TreeGrafter"/>
</dbReference>
<dbReference type="PROSITE" id="PS51299">
    <property type="entry name" value="HTH_APSES"/>
    <property type="match status" value="1"/>
</dbReference>
<feature type="domain" description="HTH APSES-type" evidence="4">
    <location>
        <begin position="30"/>
        <end position="136"/>
    </location>
</feature>
<evidence type="ECO:0000313" key="6">
    <source>
        <dbReference type="Proteomes" id="UP001143981"/>
    </source>
</evidence>
<protein>
    <submittedName>
        <fullName evidence="5">Transcription factor mbp1</fullName>
    </submittedName>
</protein>
<sequence length="713" mass="75421">MAGPSGASAAARSASLLDAGSPVDENENLVWSASYAGVEVLQKLHNGTAVMLRRKDSYVNVTQILKCADYDKASRTRFLEREIHTGVHEKIQGGYGKYQGTWVPLECAANLARRLGLYGALRNLFEYNPAPGEKPPTAPRSLESMNKRKRANAGHDLASPSTRRRTGSDRPRPGSLNTILNTASPETDHPQHFALRELRASPPRRRQPAPADGWHAGAGARTPAHRHHDHHPHPHHDGRFAMHATPETPGGGRGAEPDHGWALRDISNTYHSMHSSTSKQRVAKPPASLFTPPLLPPPSSAAAGLQQPYPCTPLTSAQHQRASLITPPYTRPPAPHKHISSSRPPWSPSAQPGPAAFDAGSPPDHLQSAPPLLLLGPDAEQPEHNAGGSATADAGAGAGPLHGLLDFGADPRWGQPASAERNTPQVSSSSTTSSLSASTAAMSAAVAAAVEEVRGGEGDRYSTFASRATAAIQQAAADVRLEHRARKIALDEDTRYAAGLLLELRTERDTAQAEVSGYEAVASECCTAGAREAALQRRVECTVNLQQTARATAAAMSAACRDQPADGAASPAADADALRAEYRGLQRRAAAYEHESRLLAGEYAQLAAVVKPWPRQSALSLAGLLGASADALHGDDPIAVLSELLGTVRHPQLRTVDADADDVRAVNAALDADEERVHKLERVVAAACGDVPLDRVRTAVGPVLSVLNHGSTL</sequence>
<gene>
    <name evidence="5" type="primary">MBP1</name>
    <name evidence="5" type="ORF">LPJ61_002275</name>
</gene>
<evidence type="ECO:0000259" key="4">
    <source>
        <dbReference type="PROSITE" id="PS51299"/>
    </source>
</evidence>
<reference evidence="5" key="1">
    <citation type="submission" date="2022-07" db="EMBL/GenBank/DDBJ databases">
        <title>Phylogenomic reconstructions and comparative analyses of Kickxellomycotina fungi.</title>
        <authorList>
            <person name="Reynolds N.K."/>
            <person name="Stajich J.E."/>
            <person name="Barry K."/>
            <person name="Grigoriev I.V."/>
            <person name="Crous P."/>
            <person name="Smith M.E."/>
        </authorList>
    </citation>
    <scope>NUCLEOTIDE SEQUENCE</scope>
    <source>
        <strain evidence="5">BCRC 34381</strain>
    </source>
</reference>
<organism evidence="5 6">
    <name type="scientific">Coemansia biformis</name>
    <dbReference type="NCBI Taxonomy" id="1286918"/>
    <lineage>
        <taxon>Eukaryota</taxon>
        <taxon>Fungi</taxon>
        <taxon>Fungi incertae sedis</taxon>
        <taxon>Zoopagomycota</taxon>
        <taxon>Kickxellomycotina</taxon>
        <taxon>Kickxellomycetes</taxon>
        <taxon>Kickxellales</taxon>
        <taxon>Kickxellaceae</taxon>
        <taxon>Coemansia</taxon>
    </lineage>
</organism>
<dbReference type="InterPro" id="IPR036887">
    <property type="entry name" value="HTH_APSES_sf"/>
</dbReference>
<dbReference type="EMBL" id="JANBOI010000272">
    <property type="protein sequence ID" value="KAJ1731956.1"/>
    <property type="molecule type" value="Genomic_DNA"/>
</dbReference>
<keyword evidence="1" id="KW-0677">Repeat</keyword>
<keyword evidence="6" id="KW-1185">Reference proteome</keyword>
<feature type="compositionally biased region" description="Polar residues" evidence="3">
    <location>
        <begin position="313"/>
        <end position="323"/>
    </location>
</feature>
<feature type="compositionally biased region" description="Polar residues" evidence="3">
    <location>
        <begin position="341"/>
        <end position="350"/>
    </location>
</feature>
<comment type="caution">
    <text evidence="5">The sequence shown here is derived from an EMBL/GenBank/DDBJ whole genome shotgun (WGS) entry which is preliminary data.</text>
</comment>
<dbReference type="OrthoDB" id="6718656at2759"/>
<feature type="region of interest" description="Disordered" evidence="3">
    <location>
        <begin position="272"/>
        <end position="434"/>
    </location>
</feature>
<dbReference type="InterPro" id="IPR003163">
    <property type="entry name" value="Tscrpt_reg_HTH_APSES-type"/>
</dbReference>
<evidence type="ECO:0000313" key="5">
    <source>
        <dbReference type="EMBL" id="KAJ1731956.1"/>
    </source>
</evidence>
<feature type="region of interest" description="Disordered" evidence="3">
    <location>
        <begin position="127"/>
        <end position="260"/>
    </location>
</feature>
<dbReference type="Gene3D" id="3.10.260.10">
    <property type="entry name" value="Transcription regulator HTH, APSES-type DNA-binding domain"/>
    <property type="match status" value="1"/>
</dbReference>
<dbReference type="PANTHER" id="PTHR43828">
    <property type="entry name" value="ASPARAGINASE"/>
    <property type="match status" value="1"/>
</dbReference>
<dbReference type="GO" id="GO:0003677">
    <property type="term" value="F:DNA binding"/>
    <property type="evidence" value="ECO:0007669"/>
    <property type="project" value="InterPro"/>
</dbReference>
<dbReference type="SMART" id="SM01252">
    <property type="entry name" value="KilA-N"/>
    <property type="match status" value="1"/>
</dbReference>
<feature type="compositionally biased region" description="Polar residues" evidence="3">
    <location>
        <begin position="175"/>
        <end position="185"/>
    </location>
</feature>
<name>A0A9W7YEU5_9FUNG</name>